<dbReference type="GO" id="GO:0006777">
    <property type="term" value="P:Mo-molybdopterin cofactor biosynthetic process"/>
    <property type="evidence" value="ECO:0007669"/>
    <property type="project" value="UniProtKB-UniRule"/>
</dbReference>
<name>A0A930V4L4_9ACTN</name>
<organism evidence="13 14">
    <name type="scientific">Nocardioides acrostichi</name>
    <dbReference type="NCBI Taxonomy" id="2784339"/>
    <lineage>
        <taxon>Bacteria</taxon>
        <taxon>Bacillati</taxon>
        <taxon>Actinomycetota</taxon>
        <taxon>Actinomycetes</taxon>
        <taxon>Propionibacteriales</taxon>
        <taxon>Nocardioidaceae</taxon>
        <taxon>Nocardioides</taxon>
    </lineage>
</organism>
<dbReference type="FunFam" id="3.40.980.10:FF:000004">
    <property type="entry name" value="Molybdopterin molybdenumtransferase"/>
    <property type="match status" value="1"/>
</dbReference>
<keyword evidence="8 11" id="KW-0460">Magnesium</keyword>
<evidence type="ECO:0000313" key="14">
    <source>
        <dbReference type="Proteomes" id="UP000656804"/>
    </source>
</evidence>
<dbReference type="GO" id="GO:0046872">
    <property type="term" value="F:metal ion binding"/>
    <property type="evidence" value="ECO:0007669"/>
    <property type="project" value="UniProtKB-UniRule"/>
</dbReference>
<dbReference type="SUPFAM" id="SSF63882">
    <property type="entry name" value="MoeA N-terminal region -like"/>
    <property type="match status" value="1"/>
</dbReference>
<comment type="function">
    <text evidence="2 11">Catalyzes the insertion of molybdate into adenylated molybdopterin with the concomitant release of AMP.</text>
</comment>
<evidence type="ECO:0000256" key="7">
    <source>
        <dbReference type="ARBA" id="ARBA00022723"/>
    </source>
</evidence>
<sequence>MDPISVDAHLERILAAVEPLPAYPQPIMDALGLAAAEDVVSDVALPPFDNSSMDGYAVRREDVVTATEESPVHLPVVGEIGAGNAQLLALPPGTAAKIMTGAPMPSGADAVVPYEWTDRGVAHVRIDAAPDEGQHVRSAGDDVSVGDLLIERGTVLGPRHLGLLASAGRARIAVRPRPRVVILSTGSELREPGNPLGHDSIYDGNSYLLAAAARRAGAIAYRVGIVPDQPKAFLDALSDQLVRADVVVTSGGVSMGDFDVVKEALCPLGTVWFGPVAMQPGKPQGFGRVGDDDTLIFTLPGNPVSSYISFEMFVLPALRTMMGLEPASRPVVRARLTHRVGSPAGRRQFLRGHLEPDEGTVTPVGGAGSHLVGDLANADCLVVVPEDATSLDAGSSVDVIPLDSGLEGGH</sequence>
<evidence type="ECO:0000256" key="5">
    <source>
        <dbReference type="ARBA" id="ARBA00022505"/>
    </source>
</evidence>
<dbReference type="InterPro" id="IPR005110">
    <property type="entry name" value="MoeA_linker/N"/>
</dbReference>
<dbReference type="PANTHER" id="PTHR10192">
    <property type="entry name" value="MOLYBDOPTERIN BIOSYNTHESIS PROTEIN"/>
    <property type="match status" value="1"/>
</dbReference>
<dbReference type="Gene3D" id="3.40.980.10">
    <property type="entry name" value="MoaB/Mog-like domain"/>
    <property type="match status" value="1"/>
</dbReference>
<evidence type="ECO:0000256" key="9">
    <source>
        <dbReference type="ARBA" id="ARBA00023150"/>
    </source>
</evidence>
<evidence type="ECO:0000256" key="11">
    <source>
        <dbReference type="RuleBase" id="RU365090"/>
    </source>
</evidence>
<dbReference type="PANTHER" id="PTHR10192:SF5">
    <property type="entry name" value="GEPHYRIN"/>
    <property type="match status" value="1"/>
</dbReference>
<dbReference type="NCBIfam" id="NF045515">
    <property type="entry name" value="Glp_gephyrin"/>
    <property type="match status" value="1"/>
</dbReference>
<dbReference type="InterPro" id="IPR005111">
    <property type="entry name" value="MoeA_C_domain_IV"/>
</dbReference>
<evidence type="ECO:0000256" key="1">
    <source>
        <dbReference type="ARBA" id="ARBA00001946"/>
    </source>
</evidence>
<gene>
    <name evidence="13" type="ORF">ISG29_18355</name>
</gene>
<dbReference type="InterPro" id="IPR038987">
    <property type="entry name" value="MoeA-like"/>
</dbReference>
<evidence type="ECO:0000256" key="10">
    <source>
        <dbReference type="ARBA" id="ARBA00047317"/>
    </source>
</evidence>
<keyword evidence="9 11" id="KW-0501">Molybdenum cofactor biosynthesis</keyword>
<dbReference type="EC" id="2.10.1.1" evidence="11"/>
<dbReference type="Gene3D" id="2.170.190.11">
    <property type="entry name" value="Molybdopterin biosynthesis moea protein, domain 3"/>
    <property type="match status" value="1"/>
</dbReference>
<evidence type="ECO:0000256" key="6">
    <source>
        <dbReference type="ARBA" id="ARBA00022679"/>
    </source>
</evidence>
<dbReference type="AlphaFoldDB" id="A0A930V4L4"/>
<keyword evidence="5 11" id="KW-0500">Molybdenum</keyword>
<accession>A0A930V4L4</accession>
<dbReference type="CDD" id="cd00887">
    <property type="entry name" value="MoeA"/>
    <property type="match status" value="1"/>
</dbReference>
<evidence type="ECO:0000256" key="2">
    <source>
        <dbReference type="ARBA" id="ARBA00002901"/>
    </source>
</evidence>
<keyword evidence="14" id="KW-1185">Reference proteome</keyword>
<dbReference type="Pfam" id="PF03453">
    <property type="entry name" value="MoeA_N"/>
    <property type="match status" value="1"/>
</dbReference>
<dbReference type="Gene3D" id="3.90.105.10">
    <property type="entry name" value="Molybdopterin biosynthesis moea protein, domain 2"/>
    <property type="match status" value="1"/>
</dbReference>
<dbReference type="SUPFAM" id="SSF63867">
    <property type="entry name" value="MoeA C-terminal domain-like"/>
    <property type="match status" value="1"/>
</dbReference>
<dbReference type="RefSeq" id="WP_194504900.1">
    <property type="nucleotide sequence ID" value="NZ_JADIVZ010000013.1"/>
</dbReference>
<evidence type="ECO:0000256" key="4">
    <source>
        <dbReference type="ARBA" id="ARBA00010763"/>
    </source>
</evidence>
<dbReference type="InterPro" id="IPR036135">
    <property type="entry name" value="MoeA_linker/N_sf"/>
</dbReference>
<dbReference type="EMBL" id="JADIVZ010000013">
    <property type="protein sequence ID" value="MBF4163650.1"/>
    <property type="molecule type" value="Genomic_DNA"/>
</dbReference>
<dbReference type="GO" id="GO:0061599">
    <property type="term" value="F:molybdopterin molybdotransferase activity"/>
    <property type="evidence" value="ECO:0007669"/>
    <property type="project" value="UniProtKB-UniRule"/>
</dbReference>
<dbReference type="SMART" id="SM00852">
    <property type="entry name" value="MoCF_biosynth"/>
    <property type="match status" value="1"/>
</dbReference>
<dbReference type="Pfam" id="PF03454">
    <property type="entry name" value="MoeA_C"/>
    <property type="match status" value="1"/>
</dbReference>
<evidence type="ECO:0000259" key="12">
    <source>
        <dbReference type="SMART" id="SM00852"/>
    </source>
</evidence>
<keyword evidence="6 11" id="KW-0808">Transferase</keyword>
<dbReference type="InterPro" id="IPR036425">
    <property type="entry name" value="MoaB/Mog-like_dom_sf"/>
</dbReference>
<dbReference type="InterPro" id="IPR036688">
    <property type="entry name" value="MoeA_C_domain_IV_sf"/>
</dbReference>
<dbReference type="NCBIfam" id="TIGR00177">
    <property type="entry name" value="molyb_syn"/>
    <property type="match status" value="1"/>
</dbReference>
<evidence type="ECO:0000256" key="8">
    <source>
        <dbReference type="ARBA" id="ARBA00022842"/>
    </source>
</evidence>
<comment type="similarity">
    <text evidence="4 11">Belongs to the MoeA family.</text>
</comment>
<reference evidence="13" key="1">
    <citation type="submission" date="2020-11" db="EMBL/GenBank/DDBJ databases">
        <title>Nocardioides sp. CBS4Y-1, whole genome shotgun sequence.</title>
        <authorList>
            <person name="Tuo L."/>
        </authorList>
    </citation>
    <scope>NUCLEOTIDE SEQUENCE</scope>
    <source>
        <strain evidence="13">CBS4Y-1</strain>
    </source>
</reference>
<protein>
    <recommendedName>
        <fullName evidence="11">Molybdopterin molybdenumtransferase</fullName>
        <ecNumber evidence="11">2.10.1.1</ecNumber>
    </recommendedName>
</protein>
<evidence type="ECO:0000313" key="13">
    <source>
        <dbReference type="EMBL" id="MBF4163650.1"/>
    </source>
</evidence>
<feature type="domain" description="MoaB/Mog" evidence="12">
    <location>
        <begin position="181"/>
        <end position="320"/>
    </location>
</feature>
<dbReference type="SUPFAM" id="SSF53218">
    <property type="entry name" value="Molybdenum cofactor biosynthesis proteins"/>
    <property type="match status" value="1"/>
</dbReference>
<comment type="pathway">
    <text evidence="3 11">Cofactor biosynthesis; molybdopterin biosynthesis.</text>
</comment>
<comment type="catalytic activity">
    <reaction evidence="10">
        <text>adenylyl-molybdopterin + molybdate = Mo-molybdopterin + AMP + H(+)</text>
        <dbReference type="Rhea" id="RHEA:35047"/>
        <dbReference type="ChEBI" id="CHEBI:15378"/>
        <dbReference type="ChEBI" id="CHEBI:36264"/>
        <dbReference type="ChEBI" id="CHEBI:62727"/>
        <dbReference type="ChEBI" id="CHEBI:71302"/>
        <dbReference type="ChEBI" id="CHEBI:456215"/>
        <dbReference type="EC" id="2.10.1.1"/>
    </reaction>
</comment>
<dbReference type="Pfam" id="PF00994">
    <property type="entry name" value="MoCF_biosynth"/>
    <property type="match status" value="1"/>
</dbReference>
<comment type="cofactor">
    <cofactor evidence="1 11">
        <name>Mg(2+)</name>
        <dbReference type="ChEBI" id="CHEBI:18420"/>
    </cofactor>
</comment>
<dbReference type="FunFam" id="2.170.190.11:FF:000004">
    <property type="entry name" value="Molybdopterin molybdenumtransferase"/>
    <property type="match status" value="1"/>
</dbReference>
<proteinExistence type="inferred from homology"/>
<comment type="caution">
    <text evidence="13">The sequence shown here is derived from an EMBL/GenBank/DDBJ whole genome shotgun (WGS) entry which is preliminary data.</text>
</comment>
<keyword evidence="7 11" id="KW-0479">Metal-binding</keyword>
<dbReference type="InterPro" id="IPR001453">
    <property type="entry name" value="MoaB/Mog_dom"/>
</dbReference>
<evidence type="ECO:0000256" key="3">
    <source>
        <dbReference type="ARBA" id="ARBA00005046"/>
    </source>
</evidence>
<dbReference type="Proteomes" id="UP000656804">
    <property type="component" value="Unassembled WGS sequence"/>
</dbReference>
<dbReference type="GO" id="GO:0005829">
    <property type="term" value="C:cytosol"/>
    <property type="evidence" value="ECO:0007669"/>
    <property type="project" value="TreeGrafter"/>
</dbReference>
<dbReference type="Gene3D" id="2.40.340.10">
    <property type="entry name" value="MoeA, C-terminal, domain IV"/>
    <property type="match status" value="1"/>
</dbReference>